<dbReference type="OrthoDB" id="3496539at2759"/>
<dbReference type="Gene3D" id="2.70.50.70">
    <property type="match status" value="1"/>
</dbReference>
<sequence>MKLAALLVALTTILPAFEAHWIFSVISVNSGARSNAWQYVRKLGPGPPPYSDPDPLVRGWPHQDVFSDEIRCGRGAFASAKTTEILLLQAGDEVSFFPQPNYEGDFDGRENVSAHVLEPLRTRGKARVVATNEVLGH</sequence>
<proteinExistence type="predicted"/>
<reference evidence="2" key="1">
    <citation type="journal article" date="2020" name="Stud. Mycol.">
        <title>101 Dothideomycetes genomes: a test case for predicting lifestyles and emergence of pathogens.</title>
        <authorList>
            <person name="Haridas S."/>
            <person name="Albert R."/>
            <person name="Binder M."/>
            <person name="Bloem J."/>
            <person name="Labutti K."/>
            <person name="Salamov A."/>
            <person name="Andreopoulos B."/>
            <person name="Baker S."/>
            <person name="Barry K."/>
            <person name="Bills G."/>
            <person name="Bluhm B."/>
            <person name="Cannon C."/>
            <person name="Castanera R."/>
            <person name="Culley D."/>
            <person name="Daum C."/>
            <person name="Ezra D."/>
            <person name="Gonzalez J."/>
            <person name="Henrissat B."/>
            <person name="Kuo A."/>
            <person name="Liang C."/>
            <person name="Lipzen A."/>
            <person name="Lutzoni F."/>
            <person name="Magnuson J."/>
            <person name="Mondo S."/>
            <person name="Nolan M."/>
            <person name="Ohm R."/>
            <person name="Pangilinan J."/>
            <person name="Park H.-J."/>
            <person name="Ramirez L."/>
            <person name="Alfaro M."/>
            <person name="Sun H."/>
            <person name="Tritt A."/>
            <person name="Yoshinaga Y."/>
            <person name="Zwiers L.-H."/>
            <person name="Turgeon B."/>
            <person name="Goodwin S."/>
            <person name="Spatafora J."/>
            <person name="Crous P."/>
            <person name="Grigoriev I."/>
        </authorList>
    </citation>
    <scope>NUCLEOTIDE SEQUENCE</scope>
    <source>
        <strain evidence="2">CBS 107.79</strain>
    </source>
</reference>
<name>A0A6A5VBT3_9PLEO</name>
<feature type="signal peptide" evidence="1">
    <location>
        <begin position="1"/>
        <end position="19"/>
    </location>
</feature>
<keyword evidence="1" id="KW-0732">Signal</keyword>
<accession>A0A6A5VBT3</accession>
<keyword evidence="3" id="KW-1185">Reference proteome</keyword>
<protein>
    <submittedName>
        <fullName evidence="2">Uncharacterized protein</fullName>
    </submittedName>
</protein>
<organism evidence="2 3">
    <name type="scientific">Bimuria novae-zelandiae CBS 107.79</name>
    <dbReference type="NCBI Taxonomy" id="1447943"/>
    <lineage>
        <taxon>Eukaryota</taxon>
        <taxon>Fungi</taxon>
        <taxon>Dikarya</taxon>
        <taxon>Ascomycota</taxon>
        <taxon>Pezizomycotina</taxon>
        <taxon>Dothideomycetes</taxon>
        <taxon>Pleosporomycetidae</taxon>
        <taxon>Pleosporales</taxon>
        <taxon>Massarineae</taxon>
        <taxon>Didymosphaeriaceae</taxon>
        <taxon>Bimuria</taxon>
    </lineage>
</organism>
<dbReference type="EMBL" id="ML976699">
    <property type="protein sequence ID" value="KAF1970697.1"/>
    <property type="molecule type" value="Genomic_DNA"/>
</dbReference>
<evidence type="ECO:0000313" key="3">
    <source>
        <dbReference type="Proteomes" id="UP000800036"/>
    </source>
</evidence>
<feature type="chain" id="PRO_5025451207" evidence="1">
    <location>
        <begin position="20"/>
        <end position="137"/>
    </location>
</feature>
<evidence type="ECO:0000313" key="2">
    <source>
        <dbReference type="EMBL" id="KAF1970697.1"/>
    </source>
</evidence>
<dbReference type="AlphaFoldDB" id="A0A6A5VBT3"/>
<dbReference type="Proteomes" id="UP000800036">
    <property type="component" value="Unassembled WGS sequence"/>
</dbReference>
<gene>
    <name evidence="2" type="ORF">BU23DRAFT_570610</name>
</gene>
<evidence type="ECO:0000256" key="1">
    <source>
        <dbReference type="SAM" id="SignalP"/>
    </source>
</evidence>